<organism evidence="2 3">
    <name type="scientific">Aspergillus sydowii CBS 593.65</name>
    <dbReference type="NCBI Taxonomy" id="1036612"/>
    <lineage>
        <taxon>Eukaryota</taxon>
        <taxon>Fungi</taxon>
        <taxon>Dikarya</taxon>
        <taxon>Ascomycota</taxon>
        <taxon>Pezizomycotina</taxon>
        <taxon>Eurotiomycetes</taxon>
        <taxon>Eurotiomycetidae</taxon>
        <taxon>Eurotiales</taxon>
        <taxon>Aspergillaceae</taxon>
        <taxon>Aspergillus</taxon>
        <taxon>Aspergillus subgen. Nidulantes</taxon>
    </lineage>
</organism>
<evidence type="ECO:0000256" key="1">
    <source>
        <dbReference type="SAM" id="Phobius"/>
    </source>
</evidence>
<evidence type="ECO:0000313" key="2">
    <source>
        <dbReference type="EMBL" id="OJJ63065.1"/>
    </source>
</evidence>
<gene>
    <name evidence="2" type="ORF">ASPSYDRAFT_683549</name>
</gene>
<dbReference type="VEuPathDB" id="FungiDB:ASPSYDRAFT_683549"/>
<dbReference type="GeneID" id="63766502"/>
<dbReference type="RefSeq" id="XP_040706871.1">
    <property type="nucleotide sequence ID" value="XM_040850429.1"/>
</dbReference>
<sequence>MQCHGSATCLFNKPGYMNWGVASPRFPTHRHILKHGDRFNDGSRMQIEGCAILTMLSKEAYCVLIGICFFFILVMNGDRFDKEIVDCDCWLLPLAASCDCILDIIPGTNTDLPLQSTRTVRQLLRPKCVISP</sequence>
<feature type="transmembrane region" description="Helical" evidence="1">
    <location>
        <begin position="51"/>
        <end position="74"/>
    </location>
</feature>
<keyword evidence="1" id="KW-1133">Transmembrane helix</keyword>
<keyword evidence="1" id="KW-0472">Membrane</keyword>
<dbReference type="EMBL" id="KV878583">
    <property type="protein sequence ID" value="OJJ63065.1"/>
    <property type="molecule type" value="Genomic_DNA"/>
</dbReference>
<reference evidence="3" key="1">
    <citation type="journal article" date="2017" name="Genome Biol.">
        <title>Comparative genomics reveals high biological diversity and specific adaptations in the industrially and medically important fungal genus Aspergillus.</title>
        <authorList>
            <person name="de Vries R.P."/>
            <person name="Riley R."/>
            <person name="Wiebenga A."/>
            <person name="Aguilar-Osorio G."/>
            <person name="Amillis S."/>
            <person name="Uchima C.A."/>
            <person name="Anderluh G."/>
            <person name="Asadollahi M."/>
            <person name="Askin M."/>
            <person name="Barry K."/>
            <person name="Battaglia E."/>
            <person name="Bayram O."/>
            <person name="Benocci T."/>
            <person name="Braus-Stromeyer S.A."/>
            <person name="Caldana C."/>
            <person name="Canovas D."/>
            <person name="Cerqueira G.C."/>
            <person name="Chen F."/>
            <person name="Chen W."/>
            <person name="Choi C."/>
            <person name="Clum A."/>
            <person name="Dos Santos R.A."/>
            <person name="Damasio A.R."/>
            <person name="Diallinas G."/>
            <person name="Emri T."/>
            <person name="Fekete E."/>
            <person name="Flipphi M."/>
            <person name="Freyberg S."/>
            <person name="Gallo A."/>
            <person name="Gournas C."/>
            <person name="Habgood R."/>
            <person name="Hainaut M."/>
            <person name="Harispe M.L."/>
            <person name="Henrissat B."/>
            <person name="Hilden K.S."/>
            <person name="Hope R."/>
            <person name="Hossain A."/>
            <person name="Karabika E."/>
            <person name="Karaffa L."/>
            <person name="Karanyi Z."/>
            <person name="Krasevec N."/>
            <person name="Kuo A."/>
            <person name="Kusch H."/>
            <person name="LaButti K."/>
            <person name="Lagendijk E.L."/>
            <person name="Lapidus A."/>
            <person name="Levasseur A."/>
            <person name="Lindquist E."/>
            <person name="Lipzen A."/>
            <person name="Logrieco A.F."/>
            <person name="MacCabe A."/>
            <person name="Maekelae M.R."/>
            <person name="Malavazi I."/>
            <person name="Melin P."/>
            <person name="Meyer V."/>
            <person name="Mielnichuk N."/>
            <person name="Miskei M."/>
            <person name="Molnar A.P."/>
            <person name="Mule G."/>
            <person name="Ngan C.Y."/>
            <person name="Orejas M."/>
            <person name="Orosz E."/>
            <person name="Ouedraogo J.P."/>
            <person name="Overkamp K.M."/>
            <person name="Park H.-S."/>
            <person name="Perrone G."/>
            <person name="Piumi F."/>
            <person name="Punt P.J."/>
            <person name="Ram A.F."/>
            <person name="Ramon A."/>
            <person name="Rauscher S."/>
            <person name="Record E."/>
            <person name="Riano-Pachon D.M."/>
            <person name="Robert V."/>
            <person name="Roehrig J."/>
            <person name="Ruller R."/>
            <person name="Salamov A."/>
            <person name="Salih N.S."/>
            <person name="Samson R.A."/>
            <person name="Sandor E."/>
            <person name="Sanguinetti M."/>
            <person name="Schuetze T."/>
            <person name="Sepcic K."/>
            <person name="Shelest E."/>
            <person name="Sherlock G."/>
            <person name="Sophianopoulou V."/>
            <person name="Squina F.M."/>
            <person name="Sun H."/>
            <person name="Susca A."/>
            <person name="Todd R.B."/>
            <person name="Tsang A."/>
            <person name="Unkles S.E."/>
            <person name="van de Wiele N."/>
            <person name="van Rossen-Uffink D."/>
            <person name="Oliveira J.V."/>
            <person name="Vesth T.C."/>
            <person name="Visser J."/>
            <person name="Yu J.-H."/>
            <person name="Zhou M."/>
            <person name="Andersen M.R."/>
            <person name="Archer D.B."/>
            <person name="Baker S.E."/>
            <person name="Benoit I."/>
            <person name="Brakhage A.A."/>
            <person name="Braus G.H."/>
            <person name="Fischer R."/>
            <person name="Frisvad J.C."/>
            <person name="Goldman G.H."/>
            <person name="Houbraken J."/>
            <person name="Oakley B."/>
            <person name="Pocsi I."/>
            <person name="Scazzocchio C."/>
            <person name="Seiboth B."/>
            <person name="vanKuyk P.A."/>
            <person name="Wortman J."/>
            <person name="Dyer P.S."/>
            <person name="Grigoriev I.V."/>
        </authorList>
    </citation>
    <scope>NUCLEOTIDE SEQUENCE [LARGE SCALE GENOMIC DNA]</scope>
    <source>
        <strain evidence="3">CBS 593.65</strain>
    </source>
</reference>
<dbReference type="Proteomes" id="UP000184356">
    <property type="component" value="Unassembled WGS sequence"/>
</dbReference>
<proteinExistence type="predicted"/>
<keyword evidence="3" id="KW-1185">Reference proteome</keyword>
<protein>
    <submittedName>
        <fullName evidence="2">Uncharacterized protein</fullName>
    </submittedName>
</protein>
<accession>A0A1L9TUK8</accession>
<keyword evidence="1" id="KW-0812">Transmembrane</keyword>
<dbReference type="AlphaFoldDB" id="A0A1L9TUK8"/>
<evidence type="ECO:0000313" key="3">
    <source>
        <dbReference type="Proteomes" id="UP000184356"/>
    </source>
</evidence>
<name>A0A1L9TUK8_9EURO</name>